<feature type="compositionally biased region" description="Low complexity" evidence="1">
    <location>
        <begin position="529"/>
        <end position="538"/>
    </location>
</feature>
<feature type="compositionally biased region" description="Acidic residues" evidence="1">
    <location>
        <begin position="490"/>
        <end position="502"/>
    </location>
</feature>
<name>A0A9P5Y2S9_9AGAR</name>
<dbReference type="AlphaFoldDB" id="A0A9P5Y2S9"/>
<evidence type="ECO:0000313" key="2">
    <source>
        <dbReference type="EMBL" id="KAF9461232.1"/>
    </source>
</evidence>
<reference evidence="2" key="1">
    <citation type="submission" date="2020-11" db="EMBL/GenBank/DDBJ databases">
        <authorList>
            <consortium name="DOE Joint Genome Institute"/>
            <person name="Ahrendt S."/>
            <person name="Riley R."/>
            <person name="Andreopoulos W."/>
            <person name="Labutti K."/>
            <person name="Pangilinan J."/>
            <person name="Ruiz-Duenas F.J."/>
            <person name="Barrasa J.M."/>
            <person name="Sanchez-Garcia M."/>
            <person name="Camarero S."/>
            <person name="Miyauchi S."/>
            <person name="Serrano A."/>
            <person name="Linde D."/>
            <person name="Babiker R."/>
            <person name="Drula E."/>
            <person name="Ayuso-Fernandez I."/>
            <person name="Pacheco R."/>
            <person name="Padilla G."/>
            <person name="Ferreira P."/>
            <person name="Barriuso J."/>
            <person name="Kellner H."/>
            <person name="Castanera R."/>
            <person name="Alfaro M."/>
            <person name="Ramirez L."/>
            <person name="Pisabarro A.G."/>
            <person name="Kuo A."/>
            <person name="Tritt A."/>
            <person name="Lipzen A."/>
            <person name="He G."/>
            <person name="Yan M."/>
            <person name="Ng V."/>
            <person name="Cullen D."/>
            <person name="Martin F."/>
            <person name="Rosso M.-N."/>
            <person name="Henrissat B."/>
            <person name="Hibbett D."/>
            <person name="Martinez A.T."/>
            <person name="Grigoriev I.V."/>
        </authorList>
    </citation>
    <scope>NUCLEOTIDE SEQUENCE</scope>
    <source>
        <strain evidence="2">CBS 247.69</strain>
    </source>
</reference>
<dbReference type="EMBL" id="MU150287">
    <property type="protein sequence ID" value="KAF9461232.1"/>
    <property type="molecule type" value="Genomic_DNA"/>
</dbReference>
<feature type="region of interest" description="Disordered" evidence="1">
    <location>
        <begin position="1"/>
        <end position="146"/>
    </location>
</feature>
<dbReference type="OrthoDB" id="2591449at2759"/>
<feature type="compositionally biased region" description="Basic and acidic residues" evidence="1">
    <location>
        <begin position="344"/>
        <end position="354"/>
    </location>
</feature>
<feature type="region of interest" description="Disordered" evidence="1">
    <location>
        <begin position="328"/>
        <end position="354"/>
    </location>
</feature>
<feature type="compositionally biased region" description="Polar residues" evidence="1">
    <location>
        <begin position="80"/>
        <end position="93"/>
    </location>
</feature>
<accession>A0A9P5Y2S9</accession>
<keyword evidence="3" id="KW-1185">Reference proteome</keyword>
<proteinExistence type="predicted"/>
<feature type="compositionally biased region" description="Polar residues" evidence="1">
    <location>
        <begin position="605"/>
        <end position="621"/>
    </location>
</feature>
<gene>
    <name evidence="2" type="ORF">BDZ94DRAFT_1264311</name>
</gene>
<evidence type="ECO:0000256" key="1">
    <source>
        <dbReference type="SAM" id="MobiDB-lite"/>
    </source>
</evidence>
<organism evidence="2 3">
    <name type="scientific">Collybia nuda</name>
    <dbReference type="NCBI Taxonomy" id="64659"/>
    <lineage>
        <taxon>Eukaryota</taxon>
        <taxon>Fungi</taxon>
        <taxon>Dikarya</taxon>
        <taxon>Basidiomycota</taxon>
        <taxon>Agaricomycotina</taxon>
        <taxon>Agaricomycetes</taxon>
        <taxon>Agaricomycetidae</taxon>
        <taxon>Agaricales</taxon>
        <taxon>Tricholomatineae</taxon>
        <taxon>Clitocybaceae</taxon>
        <taxon>Collybia</taxon>
    </lineage>
</organism>
<dbReference type="Proteomes" id="UP000807353">
    <property type="component" value="Unassembled WGS sequence"/>
</dbReference>
<feature type="region of interest" description="Disordered" evidence="1">
    <location>
        <begin position="412"/>
        <end position="557"/>
    </location>
</feature>
<evidence type="ECO:0000313" key="3">
    <source>
        <dbReference type="Proteomes" id="UP000807353"/>
    </source>
</evidence>
<feature type="compositionally biased region" description="Pro residues" evidence="1">
    <location>
        <begin position="165"/>
        <end position="175"/>
    </location>
</feature>
<feature type="region of interest" description="Disordered" evidence="1">
    <location>
        <begin position="577"/>
        <end position="671"/>
    </location>
</feature>
<comment type="caution">
    <text evidence="2">The sequence shown here is derived from an EMBL/GenBank/DDBJ whole genome shotgun (WGS) entry which is preliminary data.</text>
</comment>
<sequence>MQAPVSSVPVPVPVSSRRLTARRGSVSASDPFGAHAHVARPLQSSSTLTIVRVTSPPATPPAAAPDPSSSPRRYSRRLAGNNSHQQPSPTAASDPTRLSFAFSSFGGAPSAGGPASVPRPSSPQHHRPSSPQGHRLSLSALPSKPRLSPEQLLELARSSTNPRLPGQPTPQPYHPASPSHSPQLRAHSPLGQNHTGPAPAVGPATFTPLPDDIYLPFIDRPSEVATLIASAPSAKLFTLLAQTFRDDDSTAEFDPTLDPSKWTYAQLQHHLTVTPRAQTPDTLWVLQARRCILAHSELIWERIKGALGVPPELDLDYDPVDFDPEALESSARSVSSVDTDEISDDHGRGARGHWDDWDAVMDSPVFDRRPQDPASPVLPISLSSHRFSTEVDLAAVTTASFSAVRTLNPGVSTEGEATLAPTPIGTGSLSPPHRTPGSGSLSPASPATFLSIEPILFSSSSPGPGSSANPPPLSLTTSDVVGLGLGDIQEGAEDEAEEGEEKEETKEEIQEEEDPDMISPAQIQGLRISTTPLGSTPPLTSPRPMSPLVSQQIPASTTTSSTLSAAYVAPSPISPLPPYPSSAPTQTHSRSGSVSSLTGPFRRSGSFSSITGPFKRTSSWGSIPGAGPEYAKSPGSDYGRGGGSEYGSEYGRDTDAEGGYDPVGDRAPGNPLFPGNFARLATGPTLVANNPALRSPLMPPPSRYTPLPGGGVHNRSAGGQPKMRTFSHGAFGDPLGGVKGRAAGRPLSWSVAGGKGGAGDYAVTVAESSAGGSERGEGS</sequence>
<feature type="region of interest" description="Disordered" evidence="1">
    <location>
        <begin position="159"/>
        <end position="204"/>
    </location>
</feature>
<feature type="compositionally biased region" description="Low complexity" evidence="1">
    <location>
        <begin position="99"/>
        <end position="123"/>
    </location>
</feature>
<feature type="compositionally biased region" description="Low complexity" evidence="1">
    <location>
        <begin position="458"/>
        <end position="468"/>
    </location>
</feature>
<feature type="compositionally biased region" description="Low complexity" evidence="1">
    <location>
        <begin position="436"/>
        <end position="447"/>
    </location>
</feature>
<feature type="compositionally biased region" description="Low complexity" evidence="1">
    <location>
        <begin position="1"/>
        <end position="16"/>
    </location>
</feature>
<feature type="region of interest" description="Disordered" evidence="1">
    <location>
        <begin position="691"/>
        <end position="732"/>
    </location>
</feature>
<feature type="compositionally biased region" description="Polar residues" evidence="1">
    <location>
        <begin position="585"/>
        <end position="598"/>
    </location>
</feature>
<protein>
    <submittedName>
        <fullName evidence="2">Uncharacterized protein</fullName>
    </submittedName>
</protein>